<dbReference type="RefSeq" id="WP_344946011.1">
    <property type="nucleotide sequence ID" value="NZ_BAAAZR010000020.1"/>
</dbReference>
<dbReference type="InterPro" id="IPR029033">
    <property type="entry name" value="His_PPase_superfam"/>
</dbReference>
<comment type="caution">
    <text evidence="1">The sequence shown here is derived from an EMBL/GenBank/DDBJ whole genome shotgun (WGS) entry which is preliminary data.</text>
</comment>
<dbReference type="PANTHER" id="PTHR48100:SF10">
    <property type="entry name" value="2-CARBOXY-D-ARABINITOL-1-PHOSPHATASE-RELATED"/>
    <property type="match status" value="1"/>
</dbReference>
<dbReference type="Gene3D" id="3.40.50.1240">
    <property type="entry name" value="Phosphoglycerate mutase-like"/>
    <property type="match status" value="1"/>
</dbReference>
<protein>
    <submittedName>
        <fullName evidence="1">Histidine phosphatase family protein</fullName>
    </submittedName>
</protein>
<dbReference type="InterPro" id="IPR050275">
    <property type="entry name" value="PGM_Phosphatase"/>
</dbReference>
<gene>
    <name evidence="1" type="ORF">GCM10022226_54290</name>
</gene>
<dbReference type="EMBL" id="BAAAZR010000020">
    <property type="protein sequence ID" value="GAA3826662.1"/>
    <property type="molecule type" value="Genomic_DNA"/>
</dbReference>
<organism evidence="1 2">
    <name type="scientific">Sphaerisporangium flaviroseum</name>
    <dbReference type="NCBI Taxonomy" id="509199"/>
    <lineage>
        <taxon>Bacteria</taxon>
        <taxon>Bacillati</taxon>
        <taxon>Actinomycetota</taxon>
        <taxon>Actinomycetes</taxon>
        <taxon>Streptosporangiales</taxon>
        <taxon>Streptosporangiaceae</taxon>
        <taxon>Sphaerisporangium</taxon>
    </lineage>
</organism>
<dbReference type="PANTHER" id="PTHR48100">
    <property type="entry name" value="BROAD-SPECIFICITY PHOSPHATASE YOR283W-RELATED"/>
    <property type="match status" value="1"/>
</dbReference>
<dbReference type="Pfam" id="PF00300">
    <property type="entry name" value="His_Phos_1"/>
    <property type="match status" value="1"/>
</dbReference>
<reference evidence="2" key="1">
    <citation type="journal article" date="2019" name="Int. J. Syst. Evol. Microbiol.">
        <title>The Global Catalogue of Microorganisms (GCM) 10K type strain sequencing project: providing services to taxonomists for standard genome sequencing and annotation.</title>
        <authorList>
            <consortium name="The Broad Institute Genomics Platform"/>
            <consortium name="The Broad Institute Genome Sequencing Center for Infectious Disease"/>
            <person name="Wu L."/>
            <person name="Ma J."/>
        </authorList>
    </citation>
    <scope>NUCLEOTIDE SEQUENCE [LARGE SCALE GENOMIC DNA]</scope>
    <source>
        <strain evidence="2">JCM 16908</strain>
    </source>
</reference>
<evidence type="ECO:0000313" key="1">
    <source>
        <dbReference type="EMBL" id="GAA3826662.1"/>
    </source>
</evidence>
<sequence>MTDRITLICHGFTAALQRVAFPLDEGLNERGLRQVAASAHLFAPMEGTTGTRALCGPSSRCRQTAAGLGLTAVADEGLRDWDAGHWAGRTLADVQEEDPAGVRAWLTDPAAVPHGGESLLTLVDRVAAWLEARQDPQGGRVVAVTHPAVMRAAVVHVLGTPLEAFWRIDVEPLSHVRLTGRGGHLRIRFSHSP</sequence>
<proteinExistence type="predicted"/>
<name>A0ABP7IUH0_9ACTN</name>
<accession>A0ABP7IUH0</accession>
<evidence type="ECO:0000313" key="2">
    <source>
        <dbReference type="Proteomes" id="UP001500888"/>
    </source>
</evidence>
<dbReference type="SMART" id="SM00855">
    <property type="entry name" value="PGAM"/>
    <property type="match status" value="1"/>
</dbReference>
<keyword evidence="2" id="KW-1185">Reference proteome</keyword>
<dbReference type="CDD" id="cd07067">
    <property type="entry name" value="HP_PGM_like"/>
    <property type="match status" value="1"/>
</dbReference>
<dbReference type="SUPFAM" id="SSF53254">
    <property type="entry name" value="Phosphoglycerate mutase-like"/>
    <property type="match status" value="1"/>
</dbReference>
<dbReference type="InterPro" id="IPR013078">
    <property type="entry name" value="His_Pase_superF_clade-1"/>
</dbReference>
<dbReference type="Proteomes" id="UP001500888">
    <property type="component" value="Unassembled WGS sequence"/>
</dbReference>